<feature type="region of interest" description="Disordered" evidence="7">
    <location>
        <begin position="459"/>
        <end position="577"/>
    </location>
</feature>
<feature type="chain" id="PRO_5041358278" description="Chitin-binding type-2 domain-containing protein" evidence="8">
    <location>
        <begin position="17"/>
        <end position="934"/>
    </location>
</feature>
<evidence type="ECO:0000259" key="9">
    <source>
        <dbReference type="PROSITE" id="PS50940"/>
    </source>
</evidence>
<dbReference type="Proteomes" id="UP001177023">
    <property type="component" value="Unassembled WGS sequence"/>
</dbReference>
<evidence type="ECO:0000256" key="2">
    <source>
        <dbReference type="ARBA" id="ARBA00022669"/>
    </source>
</evidence>
<feature type="non-terminal residue" evidence="10">
    <location>
        <position position="1"/>
    </location>
</feature>
<protein>
    <recommendedName>
        <fullName evidence="9">Chitin-binding type-2 domain-containing protein</fullName>
    </recommendedName>
</protein>
<feature type="compositionally biased region" description="Low complexity" evidence="7">
    <location>
        <begin position="170"/>
        <end position="189"/>
    </location>
</feature>
<comment type="caution">
    <text evidence="10">The sequence shown here is derived from an EMBL/GenBank/DDBJ whole genome shotgun (WGS) entry which is preliminary data.</text>
</comment>
<dbReference type="SUPFAM" id="SSF57184">
    <property type="entry name" value="Growth factor receptor domain"/>
    <property type="match status" value="1"/>
</dbReference>
<feature type="region of interest" description="Disordered" evidence="7">
    <location>
        <begin position="366"/>
        <end position="400"/>
    </location>
</feature>
<feature type="compositionally biased region" description="Low complexity" evidence="7">
    <location>
        <begin position="718"/>
        <end position="736"/>
    </location>
</feature>
<evidence type="ECO:0000313" key="11">
    <source>
        <dbReference type="Proteomes" id="UP001177023"/>
    </source>
</evidence>
<keyword evidence="2" id="KW-0147">Chitin-binding</keyword>
<feature type="region of interest" description="Disordered" evidence="7">
    <location>
        <begin position="170"/>
        <end position="219"/>
    </location>
</feature>
<reference evidence="10" key="1">
    <citation type="submission" date="2023-06" db="EMBL/GenBank/DDBJ databases">
        <authorList>
            <person name="Delattre M."/>
        </authorList>
    </citation>
    <scope>NUCLEOTIDE SEQUENCE</scope>
    <source>
        <strain evidence="10">AF72</strain>
    </source>
</reference>
<feature type="compositionally biased region" description="Low complexity" evidence="7">
    <location>
        <begin position="459"/>
        <end position="472"/>
    </location>
</feature>
<dbReference type="Gene3D" id="2.170.140.10">
    <property type="entry name" value="Chitin binding domain"/>
    <property type="match status" value="5"/>
</dbReference>
<organism evidence="10 11">
    <name type="scientific">Mesorhabditis spiculigera</name>
    <dbReference type="NCBI Taxonomy" id="96644"/>
    <lineage>
        <taxon>Eukaryota</taxon>
        <taxon>Metazoa</taxon>
        <taxon>Ecdysozoa</taxon>
        <taxon>Nematoda</taxon>
        <taxon>Chromadorea</taxon>
        <taxon>Rhabditida</taxon>
        <taxon>Rhabditina</taxon>
        <taxon>Rhabditomorpha</taxon>
        <taxon>Rhabditoidea</taxon>
        <taxon>Rhabditidae</taxon>
        <taxon>Mesorhabditinae</taxon>
        <taxon>Mesorhabditis</taxon>
    </lineage>
</organism>
<proteinExistence type="predicted"/>
<gene>
    <name evidence="10" type="ORF">MSPICULIGERA_LOCUS22025</name>
</gene>
<feature type="domain" description="Chitin-binding type-2" evidence="9">
    <location>
        <begin position="584"/>
        <end position="641"/>
    </location>
</feature>
<feature type="compositionally biased region" description="Pro residues" evidence="7">
    <location>
        <begin position="515"/>
        <end position="524"/>
    </location>
</feature>
<feature type="domain" description="Chitin-binding type-2" evidence="9">
    <location>
        <begin position="231"/>
        <end position="290"/>
    </location>
</feature>
<dbReference type="InterPro" id="IPR009030">
    <property type="entry name" value="Growth_fac_rcpt_cys_sf"/>
</dbReference>
<evidence type="ECO:0000256" key="1">
    <source>
        <dbReference type="ARBA" id="ARBA00022473"/>
    </source>
</evidence>
<dbReference type="PROSITE" id="PS50940">
    <property type="entry name" value="CHIT_BIND_II"/>
    <property type="match status" value="8"/>
</dbReference>
<feature type="domain" description="Chitin-binding type-2" evidence="9">
    <location>
        <begin position="27"/>
        <end position="82"/>
    </location>
</feature>
<dbReference type="InterPro" id="IPR036508">
    <property type="entry name" value="Chitin-bd_dom_sf"/>
</dbReference>
<dbReference type="Pfam" id="PF01607">
    <property type="entry name" value="CBM_14"/>
    <property type="match status" value="8"/>
</dbReference>
<feature type="compositionally biased region" description="Low complexity" evidence="7">
    <location>
        <begin position="505"/>
        <end position="514"/>
    </location>
</feature>
<feature type="region of interest" description="Disordered" evidence="7">
    <location>
        <begin position="715"/>
        <end position="861"/>
    </location>
</feature>
<dbReference type="Gene3D" id="3.20.20.80">
    <property type="entry name" value="Glycosidases"/>
    <property type="match status" value="3"/>
</dbReference>
<feature type="compositionally biased region" description="Low complexity" evidence="7">
    <location>
        <begin position="785"/>
        <end position="799"/>
    </location>
</feature>
<feature type="compositionally biased region" description="Low complexity" evidence="7">
    <location>
        <begin position="768"/>
        <end position="777"/>
    </location>
</feature>
<keyword evidence="11" id="KW-1185">Reference proteome</keyword>
<accession>A0AA36DAP1</accession>
<dbReference type="AlphaFoldDB" id="A0AA36DAP1"/>
<keyword evidence="3 8" id="KW-0732">Signal</keyword>
<feature type="domain" description="Chitin-binding type-2" evidence="9">
    <location>
        <begin position="400"/>
        <end position="454"/>
    </location>
</feature>
<dbReference type="SUPFAM" id="SSF57625">
    <property type="entry name" value="Invertebrate chitin-binding proteins"/>
    <property type="match status" value="6"/>
</dbReference>
<evidence type="ECO:0000256" key="3">
    <source>
        <dbReference type="ARBA" id="ARBA00022729"/>
    </source>
</evidence>
<keyword evidence="5" id="KW-1015">Disulfide bond</keyword>
<evidence type="ECO:0000256" key="7">
    <source>
        <dbReference type="SAM" id="MobiDB-lite"/>
    </source>
</evidence>
<dbReference type="GO" id="GO:0005576">
    <property type="term" value="C:extracellular region"/>
    <property type="evidence" value="ECO:0007669"/>
    <property type="project" value="InterPro"/>
</dbReference>
<evidence type="ECO:0000256" key="6">
    <source>
        <dbReference type="ARBA" id="ARBA00023180"/>
    </source>
</evidence>
<dbReference type="InterPro" id="IPR051940">
    <property type="entry name" value="Chitin_bind-dev_reg"/>
</dbReference>
<evidence type="ECO:0000256" key="4">
    <source>
        <dbReference type="ARBA" id="ARBA00022737"/>
    </source>
</evidence>
<feature type="compositionally biased region" description="Low complexity" evidence="7">
    <location>
        <begin position="543"/>
        <end position="555"/>
    </location>
</feature>
<evidence type="ECO:0000313" key="10">
    <source>
        <dbReference type="EMBL" id="CAJ0583957.1"/>
    </source>
</evidence>
<feature type="compositionally biased region" description="Low complexity" evidence="7">
    <location>
        <begin position="746"/>
        <end position="760"/>
    </location>
</feature>
<keyword evidence="6" id="KW-0325">Glycoprotein</keyword>
<dbReference type="PANTHER" id="PTHR23301:SF0">
    <property type="entry name" value="CHITIN-BINDING TYPE-2 DOMAIN-CONTAINING PROTEIN-RELATED"/>
    <property type="match status" value="1"/>
</dbReference>
<sequence>MLTRLCFAACLAAAVALPLKANSSDIPMDCVDEFTFGVFGCNNTYYQCNHGAPVEKHCPGKLFFDIAQMECLAKFQVDACTLFSKLPDCTEGVRFVSNRNCTRFYGQCSNGVAHRHYCPYGQVWVQEDETCDLVERVQECKKSSQNKIRGRKIQGSYGQPAQAEPLPIQKPAAQPYPQQPAPQVIPQSPHQQVAAPGYAPQQPQLPQSPPSQPSAYGNSIAQDVPAAPKIEFDCSDKADGVYVPDRNACVNTFFKCANLRTFKYDCPQGLWYDNEDDKCNYKEYVPMCGGTRPPPTTPAPARDVPTTNFDCSGKAEGSVHTEQECGPNFIHCIGGFAQMLSCPGNLVFDMRLGACDYPEQCNAPLPQSKPQNDFGHGGSPSGPYGQAPAPLAQSPPQAPKFDCSAKTDGYYEISRCTTEYAACNGQIATVLQCPSGLVFDSRLSQCAFIEQCKAPIQQQAPPQSGAYGQPQQPQQPLPQAPAQPVKQAPYQQPQQPQQPLPQAPPQQSGYQKPAQPLPQAPPQPIQQNSGYQKPQQPLPQAPAQPIKQTPYQQPQQPLPQAPAQPAPSAYGQTIQQDQPQMKSTISCANLQNGAYPMTKCGSDYVQCWNKVATSSVCHAGLVFNAFNGQCDYSVNVPECPDFQPQVQQDAVPTPAPAPVDPFCERLADGTYSKGCSETYYICRSAVTTKMGCPSGLFFDLEMNICNHKEEITACGGRPSQPAQDQPQAGPYGQPQQPQKPLPQAPAQPIQQNSGYQQKPQQPLPQAPPQQSGYQKPQQPLPQAPAQPIQQNSGYQQKPQQPLPQSPVQQSGYQKPAQPLPQAQPVITPMPQASYQRPQAQSQPQPAQQFEQKPLPQVQQPKIDSTFQKSPALDTTIEPSCLGKPDGIYSFDKCTIEFYQCKKQVFKKKACEGGLFFNAMNGMCDQKDRVVACGG</sequence>
<feature type="compositionally biased region" description="Low complexity" evidence="7">
    <location>
        <begin position="386"/>
        <end position="395"/>
    </location>
</feature>
<feature type="compositionally biased region" description="Low complexity" evidence="7">
    <location>
        <begin position="482"/>
        <end position="495"/>
    </location>
</feature>
<feature type="compositionally biased region" description="Pro residues" evidence="7">
    <location>
        <begin position="556"/>
        <end position="565"/>
    </location>
</feature>
<dbReference type="PANTHER" id="PTHR23301">
    <property type="entry name" value="CHITIN BINDING PERITROPHIN-A"/>
    <property type="match status" value="1"/>
</dbReference>
<feature type="domain" description="Chitin-binding type-2" evidence="9">
    <location>
        <begin position="308"/>
        <end position="363"/>
    </location>
</feature>
<feature type="domain" description="Chitin-binding type-2" evidence="9">
    <location>
        <begin position="660"/>
        <end position="716"/>
    </location>
</feature>
<name>A0AA36DAP1_9BILA</name>
<dbReference type="GO" id="GO:0008061">
    <property type="term" value="F:chitin binding"/>
    <property type="evidence" value="ECO:0007669"/>
    <property type="project" value="UniProtKB-KW"/>
</dbReference>
<feature type="domain" description="Chitin-binding type-2" evidence="9">
    <location>
        <begin position="86"/>
        <end position="142"/>
    </location>
</feature>
<evidence type="ECO:0000256" key="5">
    <source>
        <dbReference type="ARBA" id="ARBA00023157"/>
    </source>
</evidence>
<keyword evidence="1" id="KW-0217">Developmental protein</keyword>
<dbReference type="SMART" id="SM00494">
    <property type="entry name" value="ChtBD2"/>
    <property type="match status" value="8"/>
</dbReference>
<feature type="domain" description="Chitin-binding type-2" evidence="9">
    <location>
        <begin position="877"/>
        <end position="934"/>
    </location>
</feature>
<feature type="signal peptide" evidence="8">
    <location>
        <begin position="1"/>
        <end position="16"/>
    </location>
</feature>
<dbReference type="InterPro" id="IPR002557">
    <property type="entry name" value="Chitin-bd_dom"/>
</dbReference>
<feature type="compositionally biased region" description="Low complexity" evidence="7">
    <location>
        <begin position="805"/>
        <end position="848"/>
    </location>
</feature>
<evidence type="ECO:0000256" key="8">
    <source>
        <dbReference type="SAM" id="SignalP"/>
    </source>
</evidence>
<keyword evidence="4" id="KW-0677">Repeat</keyword>
<dbReference type="EMBL" id="CATQJA010002665">
    <property type="protein sequence ID" value="CAJ0583957.1"/>
    <property type="molecule type" value="Genomic_DNA"/>
</dbReference>